<dbReference type="EMBL" id="BAAABM010000037">
    <property type="protein sequence ID" value="GAA0348130.1"/>
    <property type="molecule type" value="Genomic_DNA"/>
</dbReference>
<evidence type="ECO:0000256" key="1">
    <source>
        <dbReference type="SAM" id="MobiDB-lite"/>
    </source>
</evidence>
<gene>
    <name evidence="2" type="ORF">GCM10010151_42310</name>
</gene>
<protein>
    <submittedName>
        <fullName evidence="2">Uncharacterized protein</fullName>
    </submittedName>
</protein>
<organism evidence="2 3">
    <name type="scientific">Actinoallomurus spadix</name>
    <dbReference type="NCBI Taxonomy" id="79912"/>
    <lineage>
        <taxon>Bacteria</taxon>
        <taxon>Bacillati</taxon>
        <taxon>Actinomycetota</taxon>
        <taxon>Actinomycetes</taxon>
        <taxon>Streptosporangiales</taxon>
        <taxon>Thermomonosporaceae</taxon>
        <taxon>Actinoallomurus</taxon>
    </lineage>
</organism>
<evidence type="ECO:0000313" key="3">
    <source>
        <dbReference type="Proteomes" id="UP001501822"/>
    </source>
</evidence>
<sequence>MRQAPVYRGDKVATTTAKQPYGSADTSEPTRGPGGVCRLLQCQRYDIRVMMEMTRGIGPPGDLSDDTAEVFHRPGEASARRGQESRISVPDTDLCRRHRRT</sequence>
<accession>A0ABN0WWU8</accession>
<proteinExistence type="predicted"/>
<feature type="region of interest" description="Disordered" evidence="1">
    <location>
        <begin position="75"/>
        <end position="101"/>
    </location>
</feature>
<dbReference type="Proteomes" id="UP001501822">
    <property type="component" value="Unassembled WGS sequence"/>
</dbReference>
<reference evidence="2 3" key="1">
    <citation type="journal article" date="2019" name="Int. J. Syst. Evol. Microbiol.">
        <title>The Global Catalogue of Microorganisms (GCM) 10K type strain sequencing project: providing services to taxonomists for standard genome sequencing and annotation.</title>
        <authorList>
            <consortium name="The Broad Institute Genomics Platform"/>
            <consortium name="The Broad Institute Genome Sequencing Center for Infectious Disease"/>
            <person name="Wu L."/>
            <person name="Ma J."/>
        </authorList>
    </citation>
    <scope>NUCLEOTIDE SEQUENCE [LARGE SCALE GENOMIC DNA]</scope>
    <source>
        <strain evidence="2 3">JCM 3146</strain>
    </source>
</reference>
<feature type="compositionally biased region" description="Polar residues" evidence="1">
    <location>
        <begin position="13"/>
        <end position="29"/>
    </location>
</feature>
<feature type="compositionally biased region" description="Basic and acidic residues" evidence="1">
    <location>
        <begin position="75"/>
        <end position="84"/>
    </location>
</feature>
<evidence type="ECO:0000313" key="2">
    <source>
        <dbReference type="EMBL" id="GAA0348130.1"/>
    </source>
</evidence>
<feature type="region of interest" description="Disordered" evidence="1">
    <location>
        <begin position="1"/>
        <end position="35"/>
    </location>
</feature>
<name>A0ABN0WWU8_9ACTN</name>
<comment type="caution">
    <text evidence="2">The sequence shown here is derived from an EMBL/GenBank/DDBJ whole genome shotgun (WGS) entry which is preliminary data.</text>
</comment>
<keyword evidence="3" id="KW-1185">Reference proteome</keyword>